<dbReference type="Proteomes" id="UP000708208">
    <property type="component" value="Unassembled WGS sequence"/>
</dbReference>
<feature type="compositionally biased region" description="Basic residues" evidence="1">
    <location>
        <begin position="104"/>
        <end position="115"/>
    </location>
</feature>
<organism evidence="2 3">
    <name type="scientific">Allacma fusca</name>
    <dbReference type="NCBI Taxonomy" id="39272"/>
    <lineage>
        <taxon>Eukaryota</taxon>
        <taxon>Metazoa</taxon>
        <taxon>Ecdysozoa</taxon>
        <taxon>Arthropoda</taxon>
        <taxon>Hexapoda</taxon>
        <taxon>Collembola</taxon>
        <taxon>Symphypleona</taxon>
        <taxon>Sminthuridae</taxon>
        <taxon>Allacma</taxon>
    </lineage>
</organism>
<feature type="compositionally biased region" description="Basic and acidic residues" evidence="1">
    <location>
        <begin position="16"/>
        <end position="26"/>
    </location>
</feature>
<proteinExistence type="predicted"/>
<feature type="compositionally biased region" description="Basic and acidic residues" evidence="1">
    <location>
        <begin position="40"/>
        <end position="51"/>
    </location>
</feature>
<dbReference type="AlphaFoldDB" id="A0A8J2KSZ6"/>
<keyword evidence="3" id="KW-1185">Reference proteome</keyword>
<dbReference type="GO" id="GO:0003723">
    <property type="term" value="F:RNA binding"/>
    <property type="evidence" value="ECO:0007669"/>
    <property type="project" value="TreeGrafter"/>
</dbReference>
<dbReference type="PANTHER" id="PTHR31809">
    <property type="entry name" value="BUD13 HOMOLOG"/>
    <property type="match status" value="1"/>
</dbReference>
<feature type="non-terminal residue" evidence="2">
    <location>
        <position position="1"/>
    </location>
</feature>
<protein>
    <submittedName>
        <fullName evidence="2">Uncharacterized protein</fullName>
    </submittedName>
</protein>
<dbReference type="GO" id="GO:0005684">
    <property type="term" value="C:U2-type spliceosomal complex"/>
    <property type="evidence" value="ECO:0007669"/>
    <property type="project" value="TreeGrafter"/>
</dbReference>
<feature type="region of interest" description="Disordered" evidence="1">
    <location>
        <begin position="182"/>
        <end position="211"/>
    </location>
</feature>
<dbReference type="InterPro" id="IPR051112">
    <property type="entry name" value="CWC26_splicing_factor"/>
</dbReference>
<evidence type="ECO:0000313" key="3">
    <source>
        <dbReference type="Proteomes" id="UP000708208"/>
    </source>
</evidence>
<dbReference type="PANTHER" id="PTHR31809:SF0">
    <property type="entry name" value="BUD13 HOMOLOG"/>
    <property type="match status" value="1"/>
</dbReference>
<feature type="region of interest" description="Disordered" evidence="1">
    <location>
        <begin position="1"/>
        <end position="159"/>
    </location>
</feature>
<gene>
    <name evidence="2" type="ORF">AFUS01_LOCUS33431</name>
</gene>
<feature type="compositionally biased region" description="Basic and acidic residues" evidence="1">
    <location>
        <begin position="184"/>
        <end position="211"/>
    </location>
</feature>
<dbReference type="OrthoDB" id="6022at2759"/>
<dbReference type="GO" id="GO:0000398">
    <property type="term" value="P:mRNA splicing, via spliceosome"/>
    <property type="evidence" value="ECO:0007669"/>
    <property type="project" value="TreeGrafter"/>
</dbReference>
<dbReference type="GO" id="GO:0070274">
    <property type="term" value="C:RES complex"/>
    <property type="evidence" value="ECO:0007669"/>
    <property type="project" value="TreeGrafter"/>
</dbReference>
<reference evidence="2" key="1">
    <citation type="submission" date="2021-06" db="EMBL/GenBank/DDBJ databases">
        <authorList>
            <person name="Hodson N. C."/>
            <person name="Mongue J. A."/>
            <person name="Jaron S. K."/>
        </authorList>
    </citation>
    <scope>NUCLEOTIDE SEQUENCE</scope>
</reference>
<dbReference type="EMBL" id="CAJVCH010528789">
    <property type="protein sequence ID" value="CAG7823202.1"/>
    <property type="molecule type" value="Genomic_DNA"/>
</dbReference>
<comment type="caution">
    <text evidence="2">The sequence shown here is derived from an EMBL/GenBank/DDBJ whole genome shotgun (WGS) entry which is preliminary data.</text>
</comment>
<evidence type="ECO:0000256" key="1">
    <source>
        <dbReference type="SAM" id="MobiDB-lite"/>
    </source>
</evidence>
<accession>A0A8J2KSZ6</accession>
<evidence type="ECO:0000313" key="2">
    <source>
        <dbReference type="EMBL" id="CAG7823202.1"/>
    </source>
</evidence>
<name>A0A8J2KSZ6_9HEXA</name>
<sequence length="211" mass="24422">MSPPRKRRNQVSPTRLRKENDRDISPVRRKRRGSDSDASPPRRRDDRERNEKHPRRKGSPANKQRQRNRSDSDASPPRINRSRVPEQSKGSSRRRGSDSDHSPVRRKQGSPRNRHSPAPSSSSARRRSRTPEQTQRLSKTLDGKKAGLQSAGALREELNAVKRREVERFAKMDDSISGRYAKTKFRDRETGKLRDMDAELEKKREEDKKAA</sequence>